<dbReference type="SMART" id="SM00382">
    <property type="entry name" value="AAA"/>
    <property type="match status" value="1"/>
</dbReference>
<organism evidence="7 8">
    <name type="scientific">Algisphaera agarilytica</name>
    <dbReference type="NCBI Taxonomy" id="1385975"/>
    <lineage>
        <taxon>Bacteria</taxon>
        <taxon>Pseudomonadati</taxon>
        <taxon>Planctomycetota</taxon>
        <taxon>Phycisphaerae</taxon>
        <taxon>Phycisphaerales</taxon>
        <taxon>Phycisphaeraceae</taxon>
        <taxon>Algisphaera</taxon>
    </lineage>
</organism>
<dbReference type="CDD" id="cd03224">
    <property type="entry name" value="ABC_TM1139_LivF_branched"/>
    <property type="match status" value="1"/>
</dbReference>
<reference evidence="7 8" key="1">
    <citation type="submission" date="2020-08" db="EMBL/GenBank/DDBJ databases">
        <title>Genomic Encyclopedia of Type Strains, Phase IV (KMG-IV): sequencing the most valuable type-strain genomes for metagenomic binning, comparative biology and taxonomic classification.</title>
        <authorList>
            <person name="Goeker M."/>
        </authorList>
    </citation>
    <scope>NUCLEOTIDE SEQUENCE [LARGE SCALE GENOMIC DNA]</scope>
    <source>
        <strain evidence="7 8">DSM 103725</strain>
    </source>
</reference>
<dbReference type="PANTHER" id="PTHR43820">
    <property type="entry name" value="HIGH-AFFINITY BRANCHED-CHAIN AMINO ACID TRANSPORT ATP-BINDING PROTEIN LIVF"/>
    <property type="match status" value="1"/>
</dbReference>
<dbReference type="GO" id="GO:0015658">
    <property type="term" value="F:branched-chain amino acid transmembrane transporter activity"/>
    <property type="evidence" value="ECO:0007669"/>
    <property type="project" value="TreeGrafter"/>
</dbReference>
<evidence type="ECO:0000256" key="2">
    <source>
        <dbReference type="ARBA" id="ARBA00022448"/>
    </source>
</evidence>
<comment type="similarity">
    <text evidence="1">Belongs to the ABC transporter superfamily.</text>
</comment>
<keyword evidence="8" id="KW-1185">Reference proteome</keyword>
<dbReference type="Pfam" id="PF00005">
    <property type="entry name" value="ABC_tran"/>
    <property type="match status" value="1"/>
</dbReference>
<dbReference type="GO" id="GO:0015807">
    <property type="term" value="P:L-amino acid transport"/>
    <property type="evidence" value="ECO:0007669"/>
    <property type="project" value="TreeGrafter"/>
</dbReference>
<evidence type="ECO:0000313" key="8">
    <source>
        <dbReference type="Proteomes" id="UP000541810"/>
    </source>
</evidence>
<comment type="caution">
    <text evidence="7">The sequence shown here is derived from an EMBL/GenBank/DDBJ whole genome shotgun (WGS) entry which is preliminary data.</text>
</comment>
<dbReference type="SUPFAM" id="SSF52540">
    <property type="entry name" value="P-loop containing nucleoside triphosphate hydrolases"/>
    <property type="match status" value="1"/>
</dbReference>
<evidence type="ECO:0000313" key="7">
    <source>
        <dbReference type="EMBL" id="MBB6428238.1"/>
    </source>
</evidence>
<dbReference type="Gene3D" id="3.40.50.300">
    <property type="entry name" value="P-loop containing nucleotide triphosphate hydrolases"/>
    <property type="match status" value="1"/>
</dbReference>
<evidence type="ECO:0000256" key="3">
    <source>
        <dbReference type="ARBA" id="ARBA00022741"/>
    </source>
</evidence>
<accession>A0A7X0LJS0</accession>
<keyword evidence="4 7" id="KW-0067">ATP-binding</keyword>
<feature type="domain" description="ABC transporter" evidence="6">
    <location>
        <begin position="2"/>
        <end position="230"/>
    </location>
</feature>
<dbReference type="PANTHER" id="PTHR43820:SF5">
    <property type="entry name" value="HIGH-AFFINITY BRANCHED-CHAIN AMINO ACID TRANSPORT ATP-BINDING PROTEIN"/>
    <property type="match status" value="1"/>
</dbReference>
<dbReference type="InterPro" id="IPR027417">
    <property type="entry name" value="P-loop_NTPase"/>
</dbReference>
<dbReference type="NCBIfam" id="TIGR03410">
    <property type="entry name" value="urea_trans_UrtE"/>
    <property type="match status" value="1"/>
</dbReference>
<dbReference type="InterPro" id="IPR003439">
    <property type="entry name" value="ABC_transporter-like_ATP-bd"/>
</dbReference>
<evidence type="ECO:0000259" key="6">
    <source>
        <dbReference type="PROSITE" id="PS50893"/>
    </source>
</evidence>
<dbReference type="EMBL" id="JACHGY010000001">
    <property type="protein sequence ID" value="MBB6428238.1"/>
    <property type="molecule type" value="Genomic_DNA"/>
</dbReference>
<dbReference type="PROSITE" id="PS50893">
    <property type="entry name" value="ABC_TRANSPORTER_2"/>
    <property type="match status" value="1"/>
</dbReference>
<dbReference type="RefSeq" id="WP_184675211.1">
    <property type="nucleotide sequence ID" value="NZ_JACHGY010000001.1"/>
</dbReference>
<keyword evidence="3" id="KW-0547">Nucleotide-binding</keyword>
<sequence>MLNLRNIEFAYGGVKALDDVNMTMAPGKMTCVMGRNGVGKTTLMQNIIGLLRGSGSITLGDEEISGMTAHRRAQMGVALVPQGRMIFPKLTVEENLRIGLQARRDGGKSIPHEVFEVFPILKDFLKRNGGDLSGGQQQQLAIARAMVGEPRVMLLDEPTEGIQPNVIQQIGHVLKKLIAEKGMTIVLVEQYLDFVKEFGDHVYIMNRGTVVAETSASDMTPELVNDHLSV</sequence>
<dbReference type="GO" id="GO:0005524">
    <property type="term" value="F:ATP binding"/>
    <property type="evidence" value="ECO:0007669"/>
    <property type="project" value="UniProtKB-KW"/>
</dbReference>
<evidence type="ECO:0000256" key="1">
    <source>
        <dbReference type="ARBA" id="ARBA00005417"/>
    </source>
</evidence>
<dbReference type="InterPro" id="IPR052156">
    <property type="entry name" value="BCAA_Transport_ATP-bd_LivF"/>
</dbReference>
<dbReference type="GO" id="GO:0016887">
    <property type="term" value="F:ATP hydrolysis activity"/>
    <property type="evidence" value="ECO:0007669"/>
    <property type="project" value="InterPro"/>
</dbReference>
<protein>
    <submittedName>
        <fullName evidence="7">Urea transport system ATP-binding protein</fullName>
    </submittedName>
</protein>
<keyword evidence="5" id="KW-0029">Amino-acid transport</keyword>
<dbReference type="InterPro" id="IPR017780">
    <property type="entry name" value="ABC_transptr_urea_ATP-bd_UrtE"/>
</dbReference>
<evidence type="ECO:0000256" key="5">
    <source>
        <dbReference type="ARBA" id="ARBA00022970"/>
    </source>
</evidence>
<gene>
    <name evidence="7" type="ORF">HNQ40_000044</name>
</gene>
<evidence type="ECO:0000256" key="4">
    <source>
        <dbReference type="ARBA" id="ARBA00022840"/>
    </source>
</evidence>
<dbReference type="InterPro" id="IPR003593">
    <property type="entry name" value="AAA+_ATPase"/>
</dbReference>
<proteinExistence type="inferred from homology"/>
<dbReference type="Proteomes" id="UP000541810">
    <property type="component" value="Unassembled WGS sequence"/>
</dbReference>
<keyword evidence="2" id="KW-0813">Transport</keyword>
<name>A0A7X0LJS0_9BACT</name>
<dbReference type="AlphaFoldDB" id="A0A7X0LJS0"/>